<feature type="transmembrane region" description="Helical" evidence="1">
    <location>
        <begin position="75"/>
        <end position="101"/>
    </location>
</feature>
<proteinExistence type="predicted"/>
<keyword evidence="3" id="KW-1185">Reference proteome</keyword>
<name>H5Y5M6_9FIRM</name>
<sequence length="107" mass="11930">MDVFLGLGSIGLALVAWVFPVVNLARRKKSENKSWIAFSIISVSACAITLFIQIVSLDHRVDIEDWSALMDTTNALVFVSSVYLFITLALNLITFLVYSIIQKPKHT</sequence>
<accession>H5Y5M6</accession>
<dbReference type="AlphaFoldDB" id="H5Y5M6"/>
<dbReference type="STRING" id="768710.DesyoDRAFT_3611"/>
<keyword evidence="1" id="KW-1133">Transmembrane helix</keyword>
<dbReference type="Proteomes" id="UP000005104">
    <property type="component" value="Chromosome"/>
</dbReference>
<evidence type="ECO:0000313" key="2">
    <source>
        <dbReference type="EMBL" id="EHQ90613.1"/>
    </source>
</evidence>
<dbReference type="EMBL" id="CM001441">
    <property type="protein sequence ID" value="EHQ90613.1"/>
    <property type="molecule type" value="Genomic_DNA"/>
</dbReference>
<feature type="transmembrane region" description="Helical" evidence="1">
    <location>
        <begin position="36"/>
        <end position="55"/>
    </location>
</feature>
<gene>
    <name evidence="2" type="ORF">DesyoDRAFT_3611</name>
</gene>
<keyword evidence="1" id="KW-0812">Transmembrane</keyword>
<protein>
    <submittedName>
        <fullName evidence="2">Uncharacterized protein</fullName>
    </submittedName>
</protein>
<organism evidence="2 3">
    <name type="scientific">Desulfosporosinus youngiae DSM 17734</name>
    <dbReference type="NCBI Taxonomy" id="768710"/>
    <lineage>
        <taxon>Bacteria</taxon>
        <taxon>Bacillati</taxon>
        <taxon>Bacillota</taxon>
        <taxon>Clostridia</taxon>
        <taxon>Eubacteriales</taxon>
        <taxon>Desulfitobacteriaceae</taxon>
        <taxon>Desulfosporosinus</taxon>
    </lineage>
</organism>
<dbReference type="eggNOG" id="ENOG5032SN8">
    <property type="taxonomic scope" value="Bacteria"/>
</dbReference>
<keyword evidence="1" id="KW-0472">Membrane</keyword>
<reference evidence="2 3" key="1">
    <citation type="submission" date="2011-11" db="EMBL/GenBank/DDBJ databases">
        <title>The Noncontiguous Finished genome of Desulfosporosinus youngiae DSM 17734.</title>
        <authorList>
            <consortium name="US DOE Joint Genome Institute (JGI-PGF)"/>
            <person name="Lucas S."/>
            <person name="Han J."/>
            <person name="Lapidus A."/>
            <person name="Cheng J.-F."/>
            <person name="Goodwin L."/>
            <person name="Pitluck S."/>
            <person name="Peters L."/>
            <person name="Ovchinnikova G."/>
            <person name="Lu M."/>
            <person name="Land M.L."/>
            <person name="Hauser L."/>
            <person name="Pester M."/>
            <person name="Spring S."/>
            <person name="Ollivier B."/>
            <person name="Rattei T."/>
            <person name="Klenk H.-P."/>
            <person name="Wagner M."/>
            <person name="Loy A."/>
            <person name="Woyke T.J."/>
        </authorList>
    </citation>
    <scope>NUCLEOTIDE SEQUENCE [LARGE SCALE GENOMIC DNA]</scope>
    <source>
        <strain evidence="2 3">DSM 17734</strain>
    </source>
</reference>
<evidence type="ECO:0000313" key="3">
    <source>
        <dbReference type="Proteomes" id="UP000005104"/>
    </source>
</evidence>
<evidence type="ECO:0000256" key="1">
    <source>
        <dbReference type="SAM" id="Phobius"/>
    </source>
</evidence>
<feature type="transmembrane region" description="Helical" evidence="1">
    <location>
        <begin position="6"/>
        <end position="24"/>
    </location>
</feature>
<dbReference type="OrthoDB" id="1758157at2"/>
<dbReference type="RefSeq" id="WP_007785094.1">
    <property type="nucleotide sequence ID" value="NZ_CM001441.1"/>
</dbReference>
<dbReference type="HOGENOM" id="CLU_167638_0_0_9"/>